<protein>
    <submittedName>
        <fullName evidence="7">Flavocytochrome c</fullName>
    </submittedName>
</protein>
<dbReference type="InterPro" id="IPR027477">
    <property type="entry name" value="Succ_DH/fumarate_Rdtase_cat_sf"/>
</dbReference>
<reference evidence="7 8" key="1">
    <citation type="journal article" date="2021" name="Sci. Rep.">
        <title>The distribution of antibiotic resistance genes in chicken gut microbiota commensals.</title>
        <authorList>
            <person name="Juricova H."/>
            <person name="Matiasovicova J."/>
            <person name="Kubasova T."/>
            <person name="Cejkova D."/>
            <person name="Rychlik I."/>
        </authorList>
    </citation>
    <scope>NUCLEOTIDE SEQUENCE [LARGE SCALE GENOMIC DNA]</scope>
    <source>
        <strain evidence="7 8">An829</strain>
    </source>
</reference>
<gene>
    <name evidence="7" type="ORF">H6A60_11590</name>
</gene>
<name>A0ABS2DUW4_9BURK</name>
<feature type="domain" description="FAD-dependent oxidoreductase 2 FAD-binding" evidence="6">
    <location>
        <begin position="8"/>
        <end position="303"/>
    </location>
</feature>
<dbReference type="InterPro" id="IPR003953">
    <property type="entry name" value="FAD-dep_OxRdtase_2_FAD-bd"/>
</dbReference>
<comment type="caution">
    <text evidence="7">The sequence shown here is derived from an EMBL/GenBank/DDBJ whole genome shotgun (WGS) entry which is preliminary data.</text>
</comment>
<dbReference type="Gene3D" id="3.90.700.10">
    <property type="entry name" value="Succinate dehydrogenase/fumarate reductase flavoprotein, catalytic domain"/>
    <property type="match status" value="1"/>
</dbReference>
<comment type="similarity">
    <text evidence="5">Belongs to the FAD-dependent oxidoreductase 2 family. FRD/SDH subfamily.</text>
</comment>
<dbReference type="InterPro" id="IPR036188">
    <property type="entry name" value="FAD/NAD-bd_sf"/>
</dbReference>
<keyword evidence="4 5" id="KW-0560">Oxidoreductase</keyword>
<sequence>KHWDRTVDVLVVGSGFSGLSASIEARTNGADVLCIEKMAMIGGNSVLSAGGLAAPGNDLQVAAGIKDSPELLLKDMLKSGGNLNNVECAKVVAYGALDAYRWAKDFLGVKFDRLGYQGGHSVARSACYMNGTGANMIGPMSKKCKEIGVPVETRSRLLNLVLDEKGAVIGAEVQQGYVFPKEDSGKKVFIRTKKGVVVCGGGFSQNVKLRMLHDPRLGPQLDSTNQPGATGDAMQAAQRVGAADVQMDWIQLGPWTSPDEPGFGVCPKFVESSVGYGLMVVPYPGKRFVNATGNRKVRSDGILLTGHPAILLVSEANSKHVPPSTIEAGLKNGAIKKFANLEALAKEYGINATE</sequence>
<evidence type="ECO:0000313" key="7">
    <source>
        <dbReference type="EMBL" id="MBM6705108.1"/>
    </source>
</evidence>
<dbReference type="SUPFAM" id="SSF51905">
    <property type="entry name" value="FAD/NAD(P)-binding domain"/>
    <property type="match status" value="1"/>
</dbReference>
<organism evidence="7 8">
    <name type="scientific">Sutterella massiliensis</name>
    <dbReference type="NCBI Taxonomy" id="1816689"/>
    <lineage>
        <taxon>Bacteria</taxon>
        <taxon>Pseudomonadati</taxon>
        <taxon>Pseudomonadota</taxon>
        <taxon>Betaproteobacteria</taxon>
        <taxon>Burkholderiales</taxon>
        <taxon>Sutterellaceae</taxon>
        <taxon>Sutterella</taxon>
    </lineage>
</organism>
<evidence type="ECO:0000256" key="3">
    <source>
        <dbReference type="ARBA" id="ARBA00022827"/>
    </source>
</evidence>
<feature type="non-terminal residue" evidence="7">
    <location>
        <position position="354"/>
    </location>
</feature>
<dbReference type="Gene3D" id="3.50.50.60">
    <property type="entry name" value="FAD/NAD(P)-binding domain"/>
    <property type="match status" value="1"/>
</dbReference>
<dbReference type="Proteomes" id="UP000715095">
    <property type="component" value="Unassembled WGS sequence"/>
</dbReference>
<comment type="cofactor">
    <cofactor evidence="1">
        <name>FAD</name>
        <dbReference type="ChEBI" id="CHEBI:57692"/>
    </cofactor>
</comment>
<evidence type="ECO:0000256" key="1">
    <source>
        <dbReference type="ARBA" id="ARBA00001974"/>
    </source>
</evidence>
<evidence type="ECO:0000256" key="4">
    <source>
        <dbReference type="ARBA" id="ARBA00023002"/>
    </source>
</evidence>
<evidence type="ECO:0000256" key="2">
    <source>
        <dbReference type="ARBA" id="ARBA00022630"/>
    </source>
</evidence>
<dbReference type="Pfam" id="PF00890">
    <property type="entry name" value="FAD_binding_2"/>
    <property type="match status" value="1"/>
</dbReference>
<proteinExistence type="inferred from homology"/>
<evidence type="ECO:0000256" key="5">
    <source>
        <dbReference type="RuleBase" id="RU366062"/>
    </source>
</evidence>
<evidence type="ECO:0000313" key="8">
    <source>
        <dbReference type="Proteomes" id="UP000715095"/>
    </source>
</evidence>
<keyword evidence="3 5" id="KW-0274">FAD</keyword>
<dbReference type="InterPro" id="IPR010960">
    <property type="entry name" value="Flavocytochrome_c"/>
</dbReference>
<keyword evidence="8" id="KW-1185">Reference proteome</keyword>
<keyword evidence="2 5" id="KW-0285">Flavoprotein</keyword>
<feature type="non-terminal residue" evidence="7">
    <location>
        <position position="1"/>
    </location>
</feature>
<accession>A0ABS2DUW4</accession>
<dbReference type="PANTHER" id="PTHR43400:SF7">
    <property type="entry name" value="FAD-DEPENDENT OXIDOREDUCTASE 2 FAD BINDING DOMAIN-CONTAINING PROTEIN"/>
    <property type="match status" value="1"/>
</dbReference>
<dbReference type="NCBIfam" id="TIGR01813">
    <property type="entry name" value="flavo_cyto_c"/>
    <property type="match status" value="1"/>
</dbReference>
<dbReference type="SUPFAM" id="SSF56425">
    <property type="entry name" value="Succinate dehydrogenase/fumarate reductase flavoprotein, catalytic domain"/>
    <property type="match status" value="1"/>
</dbReference>
<evidence type="ECO:0000259" key="6">
    <source>
        <dbReference type="Pfam" id="PF00890"/>
    </source>
</evidence>
<dbReference type="EMBL" id="JACJJC010000116">
    <property type="protein sequence ID" value="MBM6705108.1"/>
    <property type="molecule type" value="Genomic_DNA"/>
</dbReference>
<dbReference type="InterPro" id="IPR050315">
    <property type="entry name" value="FAD-oxidoreductase_2"/>
</dbReference>
<dbReference type="RefSeq" id="WP_205104789.1">
    <property type="nucleotide sequence ID" value="NZ_JACJJC010000116.1"/>
</dbReference>
<dbReference type="PANTHER" id="PTHR43400">
    <property type="entry name" value="FUMARATE REDUCTASE"/>
    <property type="match status" value="1"/>
</dbReference>